<evidence type="ECO:0000313" key="4">
    <source>
        <dbReference type="Proteomes" id="UP000265515"/>
    </source>
</evidence>
<keyword evidence="4" id="KW-1185">Reference proteome</keyword>
<dbReference type="InterPro" id="IPR027482">
    <property type="entry name" value="Sec1-like_dom2"/>
</dbReference>
<dbReference type="GO" id="GO:0016192">
    <property type="term" value="P:vesicle-mediated transport"/>
    <property type="evidence" value="ECO:0007669"/>
    <property type="project" value="InterPro"/>
</dbReference>
<comment type="similarity">
    <text evidence="1">Belongs to the STXBP/unc-18/SEC1 family.</text>
</comment>
<dbReference type="OMA" id="ISWHRRE"/>
<dbReference type="Gene3D" id="3.40.50.1910">
    <property type="match status" value="1"/>
</dbReference>
<feature type="signal peptide" evidence="2">
    <location>
        <begin position="1"/>
        <end position="18"/>
    </location>
</feature>
<feature type="chain" id="PRO_5017199182" evidence="2">
    <location>
        <begin position="19"/>
        <end position="208"/>
    </location>
</feature>
<dbReference type="STRING" id="69332.A0A388LF20"/>
<dbReference type="Gramene" id="GBG80898">
    <property type="protein sequence ID" value="GBG80898"/>
    <property type="gene ID" value="CBR_g31454"/>
</dbReference>
<proteinExistence type="inferred from homology"/>
<dbReference type="Pfam" id="PF00995">
    <property type="entry name" value="Sec1"/>
    <property type="match status" value="1"/>
</dbReference>
<comment type="caution">
    <text evidence="3">The sequence shown here is derived from an EMBL/GenBank/DDBJ whole genome shotgun (WGS) entry which is preliminary data.</text>
</comment>
<dbReference type="FunFam" id="3.40.50.1910:FF:000005">
    <property type="entry name" value="vacuolar protein sorting-associated protein 33A isoform X1"/>
    <property type="match status" value="1"/>
</dbReference>
<keyword evidence="2" id="KW-0732">Signal</keyword>
<evidence type="ECO:0000256" key="2">
    <source>
        <dbReference type="SAM" id="SignalP"/>
    </source>
</evidence>
<gene>
    <name evidence="3" type="ORF">CBR_g31454</name>
</gene>
<accession>A0A388LF20</accession>
<dbReference type="PANTHER" id="PTHR11679">
    <property type="entry name" value="VESICLE PROTEIN SORTING-ASSOCIATED"/>
    <property type="match status" value="1"/>
</dbReference>
<dbReference type="InterPro" id="IPR036045">
    <property type="entry name" value="Sec1-like_sf"/>
</dbReference>
<organism evidence="3 4">
    <name type="scientific">Chara braunii</name>
    <name type="common">Braun's stonewort</name>
    <dbReference type="NCBI Taxonomy" id="69332"/>
    <lineage>
        <taxon>Eukaryota</taxon>
        <taxon>Viridiplantae</taxon>
        <taxon>Streptophyta</taxon>
        <taxon>Charophyceae</taxon>
        <taxon>Charales</taxon>
        <taxon>Characeae</taxon>
        <taxon>Chara</taxon>
    </lineage>
</organism>
<protein>
    <submittedName>
        <fullName evidence="3">Uncharacterized protein</fullName>
    </submittedName>
</protein>
<dbReference type="AlphaFoldDB" id="A0A388LF20"/>
<dbReference type="SUPFAM" id="SSF56815">
    <property type="entry name" value="Sec1/munc18-like (SM) proteins"/>
    <property type="match status" value="1"/>
</dbReference>
<sequence>MSVLRLLCLFSITGGGVPKKQFEYFRRELLQTYGYEHLFTLNNLEKAGLFRVQEGKSPWPLIKKSLRLAVEDNDDSNPKDIAYVYSGYAPMSIRLVQHALKGGWGAIDETLRLLPGPAFQKKQLLDASIQSDSPADHFHYENAGAGQDGRRSLVLVVFIGGVTFAEISALRFLSKQEDMKCDFIVATTKLVNGSSLLETLTDDPLSLR</sequence>
<evidence type="ECO:0000313" key="3">
    <source>
        <dbReference type="EMBL" id="GBG80898.1"/>
    </source>
</evidence>
<dbReference type="InterPro" id="IPR001619">
    <property type="entry name" value="Sec1-like"/>
</dbReference>
<dbReference type="OrthoDB" id="10262287at2759"/>
<name>A0A388LF20_CHABU</name>
<dbReference type="Proteomes" id="UP000265515">
    <property type="component" value="Unassembled WGS sequence"/>
</dbReference>
<dbReference type="EMBL" id="BFEA01000359">
    <property type="protein sequence ID" value="GBG80898.1"/>
    <property type="molecule type" value="Genomic_DNA"/>
</dbReference>
<evidence type="ECO:0000256" key="1">
    <source>
        <dbReference type="ARBA" id="ARBA00009884"/>
    </source>
</evidence>
<reference evidence="3 4" key="1">
    <citation type="journal article" date="2018" name="Cell">
        <title>The Chara Genome: Secondary Complexity and Implications for Plant Terrestrialization.</title>
        <authorList>
            <person name="Nishiyama T."/>
            <person name="Sakayama H."/>
            <person name="Vries J.D."/>
            <person name="Buschmann H."/>
            <person name="Saint-Marcoux D."/>
            <person name="Ullrich K.K."/>
            <person name="Haas F.B."/>
            <person name="Vanderstraeten L."/>
            <person name="Becker D."/>
            <person name="Lang D."/>
            <person name="Vosolsobe S."/>
            <person name="Rombauts S."/>
            <person name="Wilhelmsson P.K.I."/>
            <person name="Janitza P."/>
            <person name="Kern R."/>
            <person name="Heyl A."/>
            <person name="Rumpler F."/>
            <person name="Villalobos L.I.A.C."/>
            <person name="Clay J.M."/>
            <person name="Skokan R."/>
            <person name="Toyoda A."/>
            <person name="Suzuki Y."/>
            <person name="Kagoshima H."/>
            <person name="Schijlen E."/>
            <person name="Tajeshwar N."/>
            <person name="Catarino B."/>
            <person name="Hetherington A.J."/>
            <person name="Saltykova A."/>
            <person name="Bonnot C."/>
            <person name="Breuninger H."/>
            <person name="Symeonidi A."/>
            <person name="Radhakrishnan G.V."/>
            <person name="Van Nieuwerburgh F."/>
            <person name="Deforce D."/>
            <person name="Chang C."/>
            <person name="Karol K.G."/>
            <person name="Hedrich R."/>
            <person name="Ulvskov P."/>
            <person name="Glockner G."/>
            <person name="Delwiche C.F."/>
            <person name="Petrasek J."/>
            <person name="Van de Peer Y."/>
            <person name="Friml J."/>
            <person name="Beilby M."/>
            <person name="Dolan L."/>
            <person name="Kohara Y."/>
            <person name="Sugano S."/>
            <person name="Fujiyama A."/>
            <person name="Delaux P.-M."/>
            <person name="Quint M."/>
            <person name="TheiBen G."/>
            <person name="Hagemann M."/>
            <person name="Harholt J."/>
            <person name="Dunand C."/>
            <person name="Zachgo S."/>
            <person name="Langdale J."/>
            <person name="Maumus F."/>
            <person name="Straeten D.V.D."/>
            <person name="Gould S.B."/>
            <person name="Rensing S.A."/>
        </authorList>
    </citation>
    <scope>NUCLEOTIDE SEQUENCE [LARGE SCALE GENOMIC DNA]</scope>
    <source>
        <strain evidence="3 4">S276</strain>
    </source>
</reference>